<feature type="region of interest" description="Disordered" evidence="2">
    <location>
        <begin position="1"/>
        <end position="80"/>
    </location>
</feature>
<evidence type="ECO:0000313" key="4">
    <source>
        <dbReference type="Proteomes" id="UP000236333"/>
    </source>
</evidence>
<dbReference type="PANTHER" id="PTHR46014:SF1">
    <property type="entry name" value="TETRATRICOPEPTIDE REPEAT PROTEIN 1"/>
    <property type="match status" value="1"/>
</dbReference>
<dbReference type="Gene3D" id="1.25.40.10">
    <property type="entry name" value="Tetratricopeptide repeat domain"/>
    <property type="match status" value="1"/>
</dbReference>
<evidence type="ECO:0000313" key="3">
    <source>
        <dbReference type="EMBL" id="PNH05557.1"/>
    </source>
</evidence>
<dbReference type="InterPro" id="IPR011990">
    <property type="entry name" value="TPR-like_helical_dom_sf"/>
</dbReference>
<dbReference type="PROSITE" id="PS50005">
    <property type="entry name" value="TPR"/>
    <property type="match status" value="1"/>
</dbReference>
<dbReference type="InterPro" id="IPR052769">
    <property type="entry name" value="TPR_domain_protein"/>
</dbReference>
<evidence type="ECO:0000256" key="2">
    <source>
        <dbReference type="SAM" id="MobiDB-lite"/>
    </source>
</evidence>
<reference evidence="3 4" key="1">
    <citation type="journal article" date="2017" name="Mol. Biol. Evol.">
        <title>The 4-celled Tetrabaena socialis nuclear genome reveals the essential components for genetic control of cell number at the origin of multicellularity in the volvocine lineage.</title>
        <authorList>
            <person name="Featherston J."/>
            <person name="Arakaki Y."/>
            <person name="Hanschen E.R."/>
            <person name="Ferris P.J."/>
            <person name="Michod R.E."/>
            <person name="Olson B.J.S.C."/>
            <person name="Nozaki H."/>
            <person name="Durand P.M."/>
        </authorList>
    </citation>
    <scope>NUCLEOTIDE SEQUENCE [LARGE SCALE GENOMIC DNA]</scope>
    <source>
        <strain evidence="3 4">NIES-571</strain>
    </source>
</reference>
<comment type="caution">
    <text evidence="3">The sequence shown here is derived from an EMBL/GenBank/DDBJ whole genome shotgun (WGS) entry which is preliminary data.</text>
</comment>
<dbReference type="PANTHER" id="PTHR46014">
    <property type="entry name" value="TETRATRICOPEPTIDE REPEAT PROTEIN 1"/>
    <property type="match status" value="1"/>
</dbReference>
<keyword evidence="4" id="KW-1185">Reference proteome</keyword>
<organism evidence="3 4">
    <name type="scientific">Tetrabaena socialis</name>
    <dbReference type="NCBI Taxonomy" id="47790"/>
    <lineage>
        <taxon>Eukaryota</taxon>
        <taxon>Viridiplantae</taxon>
        <taxon>Chlorophyta</taxon>
        <taxon>core chlorophytes</taxon>
        <taxon>Chlorophyceae</taxon>
        <taxon>CS clade</taxon>
        <taxon>Chlamydomonadales</taxon>
        <taxon>Tetrabaenaceae</taxon>
        <taxon>Tetrabaena</taxon>
    </lineage>
</organism>
<proteinExistence type="predicted"/>
<dbReference type="InterPro" id="IPR019734">
    <property type="entry name" value="TPR_rpt"/>
</dbReference>
<sequence length="268" mass="27856">MASPSAHAPELSPEPAAPGAGPEVPERVPAAQEAATAEEGTAPAAQGAAVAEEGSAPAAQEAAAAGPGPTQEAGEGSAGELECGELEAADSAARLARADGLKREGNDLFGRGLWGEAATKYDEALDAAPPGAHKERAVFFANLAACNIKAKEPAAAIQNCTEAVQLDSSYQKAYMRRCEAYEQLDELDRALADAKALLELSPDSAWAKAKVAALQPVVDERTEKLKTEMLSKLKDLGNSILGNFGLSTDNFKFDKDPNTGSYSIKFQQ</sequence>
<evidence type="ECO:0000256" key="1">
    <source>
        <dbReference type="PROSITE-ProRule" id="PRU00339"/>
    </source>
</evidence>
<dbReference type="AlphaFoldDB" id="A0A2J7ZZ60"/>
<accession>A0A2J7ZZ60</accession>
<dbReference type="SMART" id="SM00028">
    <property type="entry name" value="TPR"/>
    <property type="match status" value="3"/>
</dbReference>
<dbReference type="SUPFAM" id="SSF48452">
    <property type="entry name" value="TPR-like"/>
    <property type="match status" value="1"/>
</dbReference>
<feature type="repeat" description="TPR" evidence="1">
    <location>
        <begin position="171"/>
        <end position="204"/>
    </location>
</feature>
<protein>
    <submittedName>
        <fullName evidence="3">Tetratricopeptide repeat protein 1</fullName>
    </submittedName>
</protein>
<gene>
    <name evidence="3" type="ORF">TSOC_008172</name>
</gene>
<keyword evidence="1" id="KW-0802">TPR repeat</keyword>
<name>A0A2J7ZZ60_9CHLO</name>
<dbReference type="EMBL" id="PGGS01000296">
    <property type="protein sequence ID" value="PNH05557.1"/>
    <property type="molecule type" value="Genomic_DNA"/>
</dbReference>
<dbReference type="Proteomes" id="UP000236333">
    <property type="component" value="Unassembled WGS sequence"/>
</dbReference>
<dbReference type="OrthoDB" id="1872379at2759"/>